<evidence type="ECO:0000313" key="9">
    <source>
        <dbReference type="Proteomes" id="UP001612915"/>
    </source>
</evidence>
<dbReference type="PRINTS" id="PR01036">
    <property type="entry name" value="TCRTETB"/>
</dbReference>
<accession>A0ABW8AL51</accession>
<feature type="transmembrane region" description="Helical" evidence="6">
    <location>
        <begin position="26"/>
        <end position="48"/>
    </location>
</feature>
<feature type="transmembrane region" description="Helical" evidence="6">
    <location>
        <begin position="179"/>
        <end position="200"/>
    </location>
</feature>
<proteinExistence type="predicted"/>
<feature type="transmembrane region" description="Helical" evidence="6">
    <location>
        <begin position="370"/>
        <end position="391"/>
    </location>
</feature>
<evidence type="ECO:0000256" key="2">
    <source>
        <dbReference type="ARBA" id="ARBA00022448"/>
    </source>
</evidence>
<protein>
    <submittedName>
        <fullName evidence="8">MDR family MFS transporter</fullName>
    </submittedName>
</protein>
<feature type="transmembrane region" description="Helical" evidence="6">
    <location>
        <begin position="60"/>
        <end position="79"/>
    </location>
</feature>
<dbReference type="PANTHER" id="PTHR23501:SF191">
    <property type="entry name" value="VACUOLAR BASIC AMINO ACID TRANSPORTER 4"/>
    <property type="match status" value="1"/>
</dbReference>
<dbReference type="PANTHER" id="PTHR23501">
    <property type="entry name" value="MAJOR FACILITATOR SUPERFAMILY"/>
    <property type="match status" value="1"/>
</dbReference>
<comment type="subcellular location">
    <subcellularLocation>
        <location evidence="1">Cell inner membrane</location>
        <topology evidence="1">Multi-pass membrane protein</topology>
    </subcellularLocation>
</comment>
<keyword evidence="4 6" id="KW-1133">Transmembrane helix</keyword>
<reference evidence="8 9" key="1">
    <citation type="submission" date="2024-10" db="EMBL/GenBank/DDBJ databases">
        <title>The Natural Products Discovery Center: Release of the First 8490 Sequenced Strains for Exploring Actinobacteria Biosynthetic Diversity.</title>
        <authorList>
            <person name="Kalkreuter E."/>
            <person name="Kautsar S.A."/>
            <person name="Yang D."/>
            <person name="Bader C.D."/>
            <person name="Teijaro C.N."/>
            <person name="Fluegel L."/>
            <person name="Davis C.M."/>
            <person name="Simpson J.R."/>
            <person name="Lauterbach L."/>
            <person name="Steele A.D."/>
            <person name="Gui C."/>
            <person name="Meng S."/>
            <person name="Li G."/>
            <person name="Viehrig K."/>
            <person name="Ye F."/>
            <person name="Su P."/>
            <person name="Kiefer A.F."/>
            <person name="Nichols A."/>
            <person name="Cepeda A.J."/>
            <person name="Yan W."/>
            <person name="Fan B."/>
            <person name="Jiang Y."/>
            <person name="Adhikari A."/>
            <person name="Zheng C.-J."/>
            <person name="Schuster L."/>
            <person name="Cowan T.M."/>
            <person name="Smanski M.J."/>
            <person name="Chevrette M.G."/>
            <person name="De Carvalho L.P.S."/>
            <person name="Shen B."/>
        </authorList>
    </citation>
    <scope>NUCLEOTIDE SEQUENCE [LARGE SCALE GENOMIC DNA]</scope>
    <source>
        <strain evidence="8 9">NPDC049639</strain>
    </source>
</reference>
<keyword evidence="2" id="KW-0813">Transport</keyword>
<evidence type="ECO:0000313" key="8">
    <source>
        <dbReference type="EMBL" id="MFI7586371.1"/>
    </source>
</evidence>
<dbReference type="Gene3D" id="1.20.1250.20">
    <property type="entry name" value="MFS general substrate transporter like domains"/>
    <property type="match status" value="1"/>
</dbReference>
<name>A0ABW8AL51_9ACTN</name>
<dbReference type="Gene3D" id="1.20.1720.10">
    <property type="entry name" value="Multidrug resistance protein D"/>
    <property type="match status" value="1"/>
</dbReference>
<dbReference type="InterPro" id="IPR020846">
    <property type="entry name" value="MFS_dom"/>
</dbReference>
<gene>
    <name evidence="8" type="ORF">ACIB24_04790</name>
</gene>
<dbReference type="SUPFAM" id="SSF103473">
    <property type="entry name" value="MFS general substrate transporter"/>
    <property type="match status" value="1"/>
</dbReference>
<dbReference type="Pfam" id="PF07690">
    <property type="entry name" value="MFS_1"/>
    <property type="match status" value="1"/>
</dbReference>
<evidence type="ECO:0000256" key="6">
    <source>
        <dbReference type="SAM" id="Phobius"/>
    </source>
</evidence>
<keyword evidence="5 6" id="KW-0472">Membrane</keyword>
<evidence type="ECO:0000256" key="5">
    <source>
        <dbReference type="ARBA" id="ARBA00023136"/>
    </source>
</evidence>
<evidence type="ECO:0000256" key="3">
    <source>
        <dbReference type="ARBA" id="ARBA00022692"/>
    </source>
</evidence>
<dbReference type="Proteomes" id="UP001612915">
    <property type="component" value="Unassembled WGS sequence"/>
</dbReference>
<dbReference type="EMBL" id="JBITLV010000001">
    <property type="protein sequence ID" value="MFI7586371.1"/>
    <property type="molecule type" value="Genomic_DNA"/>
</dbReference>
<feature type="transmembrane region" description="Helical" evidence="6">
    <location>
        <begin position="412"/>
        <end position="430"/>
    </location>
</feature>
<feature type="transmembrane region" description="Helical" evidence="6">
    <location>
        <begin position="212"/>
        <end position="230"/>
    </location>
</feature>
<feature type="transmembrane region" description="Helical" evidence="6">
    <location>
        <begin position="149"/>
        <end position="167"/>
    </location>
</feature>
<dbReference type="InterPro" id="IPR036259">
    <property type="entry name" value="MFS_trans_sf"/>
</dbReference>
<sequence length="476" mass="48890">MTSAPPASTETAPAPNLGLRGERGPVLIAVMASVALVALDATVIATAVPSVVKDLGGFDQFPWLFSIYLLTQAVSVPIYGKLADQFGRKPMMLFGIGVFLLGSVLCGSAWSLGSLIAFRAVQGLGAGAVQPIAMTIIGDLYSVAERAKITGYVAGVWGASSVIGPSLGGLLTEYTSWRWIFWINIPVAVLAAWLLVKHFAERTEPTPRTVDYLGATLVAGGFGLLILGLLEGGVAWDWSSGASVAVLGAGVLLLVAAGFVERRAAEPVLPGWVFTDRVLIGANLAALTVGALLFAFSSYVPTYVQTVIGTGPLVAGLALAALTVGWPVAATYSGRIYLAIGFRATALIGTAFTLAGTLLAAWLLGPSANVWQVAGAMVVVGFGLGLVNSPLIVALQSAVGWTRRGVATGTNMFARSIGSALGVAVFGAVANTTLAHGTDRAHVATASQHVYTGLIVVAVLMIVAVLLVPRKVPAAE</sequence>
<feature type="transmembrane region" description="Helical" evidence="6">
    <location>
        <begin position="280"/>
        <end position="300"/>
    </location>
</feature>
<feature type="transmembrane region" description="Helical" evidence="6">
    <location>
        <begin position="450"/>
        <end position="468"/>
    </location>
</feature>
<feature type="transmembrane region" description="Helical" evidence="6">
    <location>
        <begin position="242"/>
        <end position="260"/>
    </location>
</feature>
<keyword evidence="3 6" id="KW-0812">Transmembrane</keyword>
<evidence type="ECO:0000256" key="1">
    <source>
        <dbReference type="ARBA" id="ARBA00004429"/>
    </source>
</evidence>
<dbReference type="InterPro" id="IPR011701">
    <property type="entry name" value="MFS"/>
</dbReference>
<feature type="transmembrane region" description="Helical" evidence="6">
    <location>
        <begin position="312"/>
        <end position="332"/>
    </location>
</feature>
<evidence type="ECO:0000259" key="7">
    <source>
        <dbReference type="PROSITE" id="PS50850"/>
    </source>
</evidence>
<keyword evidence="9" id="KW-1185">Reference proteome</keyword>
<feature type="transmembrane region" description="Helical" evidence="6">
    <location>
        <begin position="344"/>
        <end position="364"/>
    </location>
</feature>
<feature type="transmembrane region" description="Helical" evidence="6">
    <location>
        <begin position="91"/>
        <end position="110"/>
    </location>
</feature>
<feature type="domain" description="Major facilitator superfamily (MFS) profile" evidence="7">
    <location>
        <begin position="26"/>
        <end position="476"/>
    </location>
</feature>
<organism evidence="8 9">
    <name type="scientific">Spongisporangium articulatum</name>
    <dbReference type="NCBI Taxonomy" id="3362603"/>
    <lineage>
        <taxon>Bacteria</taxon>
        <taxon>Bacillati</taxon>
        <taxon>Actinomycetota</taxon>
        <taxon>Actinomycetes</taxon>
        <taxon>Kineosporiales</taxon>
        <taxon>Kineosporiaceae</taxon>
        <taxon>Spongisporangium</taxon>
    </lineage>
</organism>
<dbReference type="CDD" id="cd17502">
    <property type="entry name" value="MFS_Azr1_MDR_like"/>
    <property type="match status" value="1"/>
</dbReference>
<feature type="transmembrane region" description="Helical" evidence="6">
    <location>
        <begin position="116"/>
        <end position="137"/>
    </location>
</feature>
<evidence type="ECO:0000256" key="4">
    <source>
        <dbReference type="ARBA" id="ARBA00022989"/>
    </source>
</evidence>
<comment type="caution">
    <text evidence="8">The sequence shown here is derived from an EMBL/GenBank/DDBJ whole genome shotgun (WGS) entry which is preliminary data.</text>
</comment>
<dbReference type="RefSeq" id="WP_398275903.1">
    <property type="nucleotide sequence ID" value="NZ_JBITLV010000001.1"/>
</dbReference>
<dbReference type="PROSITE" id="PS50850">
    <property type="entry name" value="MFS"/>
    <property type="match status" value="1"/>
</dbReference>